<dbReference type="RefSeq" id="XP_018737419.1">
    <property type="nucleotide sequence ID" value="XM_018879508.1"/>
</dbReference>
<dbReference type="SUPFAM" id="SSF53800">
    <property type="entry name" value="Chelatase"/>
    <property type="match status" value="1"/>
</dbReference>
<proteinExistence type="inferred from homology"/>
<comment type="catalytic activity">
    <reaction evidence="7">
        <text>heme b + 2 H(+) = protoporphyrin IX + Fe(2+)</text>
        <dbReference type="Rhea" id="RHEA:22584"/>
        <dbReference type="ChEBI" id="CHEBI:15378"/>
        <dbReference type="ChEBI" id="CHEBI:29033"/>
        <dbReference type="ChEBI" id="CHEBI:57306"/>
        <dbReference type="ChEBI" id="CHEBI:60344"/>
        <dbReference type="EC" id="4.98.1.1"/>
    </reaction>
</comment>
<dbReference type="PANTHER" id="PTHR11108">
    <property type="entry name" value="FERROCHELATASE"/>
    <property type="match status" value="1"/>
</dbReference>
<keyword evidence="7" id="KW-0472">Membrane</keyword>
<reference evidence="8 9" key="1">
    <citation type="submission" date="2016-02" db="EMBL/GenBank/DDBJ databases">
        <title>Complete genome sequence and transcriptome regulation of the pentose utilising yeast Sugiyamaella lignohabitans.</title>
        <authorList>
            <person name="Bellasio M."/>
            <person name="Peymann A."/>
            <person name="Valli M."/>
            <person name="Sipitzky M."/>
            <person name="Graf A."/>
            <person name="Sauer M."/>
            <person name="Marx H."/>
            <person name="Mattanovich D."/>
        </authorList>
    </citation>
    <scope>NUCLEOTIDE SEQUENCE [LARGE SCALE GENOMIC DNA]</scope>
    <source>
        <strain evidence="8 9">CBS 10342</strain>
    </source>
</reference>
<dbReference type="GO" id="GO:0005743">
    <property type="term" value="C:mitochondrial inner membrane"/>
    <property type="evidence" value="ECO:0007669"/>
    <property type="project" value="UniProtKB-SubCell"/>
</dbReference>
<dbReference type="CDD" id="cd00419">
    <property type="entry name" value="Ferrochelatase_C"/>
    <property type="match status" value="1"/>
</dbReference>
<comment type="similarity">
    <text evidence="2 7">Belongs to the ferrochelatase family.</text>
</comment>
<evidence type="ECO:0000256" key="7">
    <source>
        <dbReference type="RuleBase" id="RU000607"/>
    </source>
</evidence>
<dbReference type="PROSITE" id="PS00534">
    <property type="entry name" value="FERROCHELATASE"/>
    <property type="match status" value="1"/>
</dbReference>
<evidence type="ECO:0000256" key="4">
    <source>
        <dbReference type="ARBA" id="ARBA00023133"/>
    </source>
</evidence>
<keyword evidence="3 7" id="KW-0408">Iron</keyword>
<keyword evidence="6 7" id="KW-0627">Porphyrin biosynthesis</keyword>
<evidence type="ECO:0000256" key="2">
    <source>
        <dbReference type="ARBA" id="ARBA00007718"/>
    </source>
</evidence>
<dbReference type="Gene3D" id="3.40.50.1400">
    <property type="match status" value="2"/>
</dbReference>
<dbReference type="PANTHER" id="PTHR11108:SF1">
    <property type="entry name" value="FERROCHELATASE, MITOCHONDRIAL"/>
    <property type="match status" value="1"/>
</dbReference>
<dbReference type="NCBIfam" id="TIGR00109">
    <property type="entry name" value="hemH"/>
    <property type="match status" value="1"/>
</dbReference>
<protein>
    <recommendedName>
        <fullName evidence="7">Ferrochelatase</fullName>
        <ecNumber evidence="7">4.98.1.1</ecNumber>
    </recommendedName>
</protein>
<keyword evidence="4 7" id="KW-0350">Heme biosynthesis</keyword>
<name>A0A167F8A8_9ASCO</name>
<evidence type="ECO:0000256" key="3">
    <source>
        <dbReference type="ARBA" id="ARBA00023004"/>
    </source>
</evidence>
<evidence type="ECO:0000313" key="8">
    <source>
        <dbReference type="EMBL" id="ANB14942.1"/>
    </source>
</evidence>
<comment type="subcellular location">
    <subcellularLocation>
        <location evidence="7">Mitochondrion inner membrane</location>
    </subcellularLocation>
</comment>
<dbReference type="GO" id="GO:0004325">
    <property type="term" value="F:ferrochelatase activity"/>
    <property type="evidence" value="ECO:0007669"/>
    <property type="project" value="UniProtKB-UniRule"/>
</dbReference>
<dbReference type="CDD" id="cd03411">
    <property type="entry name" value="Ferrochelatase_N"/>
    <property type="match status" value="1"/>
</dbReference>
<evidence type="ECO:0000256" key="1">
    <source>
        <dbReference type="ARBA" id="ARBA00004943"/>
    </source>
</evidence>
<keyword evidence="7" id="KW-0999">Mitochondrion inner membrane</keyword>
<sequence length="337" mass="38022">MMNMGGPSTIPETHDFLLRLFSDGDLIPLGPFQSWIAKAIAYRRTADIEKKYEEIGGGSPIRKWTSLQASEACKLLDELSPETAPHKPYIAFRYAAPLTDTTYKQLLDDGITRAVAFTQYPQYSYSTTRSSFNELRKVQRELDPNGKITWSFIERWPTHPGLVKTFARHIQDQLNAFDESIRDQVVILFSAHSIPMSVVNQGDPYPAEVAATAFHVMQELKFSNPYRVVWQSQVGPRPWLGAQTAKVVAALEQRESTKGIVVVPVAFTSDHIETLHEIDIELKEEMKRPELLRRAESLNGDPEFIKAIADIAHAHLAESTEKQVESGAAIKPYIMRI</sequence>
<dbReference type="FunFam" id="3.40.50.1400:FF:000001">
    <property type="entry name" value="Ferrochelatase"/>
    <property type="match status" value="1"/>
</dbReference>
<dbReference type="InterPro" id="IPR033644">
    <property type="entry name" value="Ferrochelatase_C"/>
</dbReference>
<keyword evidence="7" id="KW-0496">Mitochondrion</keyword>
<dbReference type="EMBL" id="CP014503">
    <property type="protein sequence ID" value="ANB14942.1"/>
    <property type="molecule type" value="Genomic_DNA"/>
</dbReference>
<keyword evidence="5 7" id="KW-0456">Lyase</keyword>
<evidence type="ECO:0000256" key="5">
    <source>
        <dbReference type="ARBA" id="ARBA00023239"/>
    </source>
</evidence>
<dbReference type="GeneID" id="30034483"/>
<dbReference type="HAMAP" id="MF_00323">
    <property type="entry name" value="Ferrochelatase"/>
    <property type="match status" value="1"/>
</dbReference>
<dbReference type="UniPathway" id="UPA00252">
    <property type="reaction ID" value="UER00325"/>
</dbReference>
<dbReference type="InterPro" id="IPR019772">
    <property type="entry name" value="Ferrochelatase_AS"/>
</dbReference>
<dbReference type="AlphaFoldDB" id="A0A167F8A8"/>
<evidence type="ECO:0000313" key="9">
    <source>
        <dbReference type="Proteomes" id="UP000189580"/>
    </source>
</evidence>
<dbReference type="OrthoDB" id="1323at2759"/>
<dbReference type="EC" id="4.98.1.1" evidence="7"/>
<comment type="function">
    <text evidence="7">Catalyzes the ferrous insertion into protoporphyrin IX.</text>
</comment>
<gene>
    <name evidence="8" type="primary">HEM15</name>
    <name evidence="8" type="ORF">AWJ20_2559</name>
</gene>
<keyword evidence="9" id="KW-1185">Reference proteome</keyword>
<dbReference type="GO" id="GO:0051537">
    <property type="term" value="F:2 iron, 2 sulfur cluster binding"/>
    <property type="evidence" value="ECO:0007669"/>
    <property type="project" value="EnsemblFungi"/>
</dbReference>
<dbReference type="Proteomes" id="UP000189580">
    <property type="component" value="Chromosome b"/>
</dbReference>
<dbReference type="Pfam" id="PF00762">
    <property type="entry name" value="Ferrochelatase"/>
    <property type="match status" value="1"/>
</dbReference>
<accession>A0A167F8A8</accession>
<dbReference type="GO" id="GO:0006783">
    <property type="term" value="P:heme biosynthetic process"/>
    <property type="evidence" value="ECO:0007669"/>
    <property type="project" value="UniProtKB-UniRule"/>
</dbReference>
<organism evidence="8 9">
    <name type="scientific">Sugiyamaella lignohabitans</name>
    <dbReference type="NCBI Taxonomy" id="796027"/>
    <lineage>
        <taxon>Eukaryota</taxon>
        <taxon>Fungi</taxon>
        <taxon>Dikarya</taxon>
        <taxon>Ascomycota</taxon>
        <taxon>Saccharomycotina</taxon>
        <taxon>Dipodascomycetes</taxon>
        <taxon>Dipodascales</taxon>
        <taxon>Trichomonascaceae</taxon>
        <taxon>Sugiyamaella</taxon>
    </lineage>
</organism>
<dbReference type="InterPro" id="IPR001015">
    <property type="entry name" value="Ferrochelatase"/>
</dbReference>
<dbReference type="KEGG" id="slb:AWJ20_2559"/>
<comment type="pathway">
    <text evidence="1 7">Porphyrin-containing compound metabolism; protoheme biosynthesis; protoheme from protoporphyrin-IX: step 1/1.</text>
</comment>
<dbReference type="InterPro" id="IPR033659">
    <property type="entry name" value="Ferrochelatase_N"/>
</dbReference>
<evidence type="ECO:0000256" key="6">
    <source>
        <dbReference type="ARBA" id="ARBA00023244"/>
    </source>
</evidence>